<sequence>MSFLPTSELQPFHILSLLQETTLQRRSKDPGREHRSVNKEIANMGRSLMLLDVRYLLAVASVLGVVALILNLVDVKNASLPPRTKYGMVFDAGSLHTSLYIYQWPAYKENNTGVVSQVHTCRANASGIASYADNPSEAGKSLRTCLDEAMIIIPSKQQKETPILLGATAGMRLLRMKNSTKAEQVLEEVTKTIREYPLDFQEARILTGNEEGSLGWITSNYLLENFIKYSFAGKWTHPWPAEVIGALDLGGASAEITFHPSGPIQMKDTEMFFRLYGYNYTIYTHSYLCYGLFEALDMLLANITKGKDPSKFINHSCYPQGYQHNLSLASIYKSPCVSAPAAYNLTQNITLNGTGNLEECKNVIKELFNFSACGTSKTCTFNGVYQPPVHGQFHAFSAFYFVFHFLNLTGGQSLSVASDTVQKICTMDWKKLQAEFPMAHETILRNACAASNYIITILVDGYKFDNETWGNIHFIDKVSNTDIGWALGYMLNLTNMIPSEAMVTVKGYESSVWAFAIAILFIIIVLMLLTILILCFQRRGSAYEAML</sequence>
<comment type="catalytic activity">
    <reaction evidence="19">
        <text>a ribonucleoside 5'-triphosphate + 2 H2O = a ribonucleoside 5'-phosphate + 2 phosphate + 2 H(+)</text>
        <dbReference type="Rhea" id="RHEA:36795"/>
        <dbReference type="ChEBI" id="CHEBI:15377"/>
        <dbReference type="ChEBI" id="CHEBI:15378"/>
        <dbReference type="ChEBI" id="CHEBI:43474"/>
        <dbReference type="ChEBI" id="CHEBI:58043"/>
        <dbReference type="ChEBI" id="CHEBI:61557"/>
        <dbReference type="EC" id="3.6.1.5"/>
    </reaction>
</comment>
<comment type="subcellular location">
    <subcellularLocation>
        <location evidence="3">Cell membrane</location>
        <topology evidence="3">Multi-pass membrane protein</topology>
    </subcellularLocation>
</comment>
<organism evidence="23 24">
    <name type="scientific">Microcaecilia unicolor</name>
    <dbReference type="NCBI Taxonomy" id="1415580"/>
    <lineage>
        <taxon>Eukaryota</taxon>
        <taxon>Metazoa</taxon>
        <taxon>Chordata</taxon>
        <taxon>Craniata</taxon>
        <taxon>Vertebrata</taxon>
        <taxon>Euteleostomi</taxon>
        <taxon>Amphibia</taxon>
        <taxon>Gymnophiona</taxon>
        <taxon>Siphonopidae</taxon>
        <taxon>Microcaecilia</taxon>
    </lineage>
</organism>
<evidence type="ECO:0000256" key="17">
    <source>
        <dbReference type="ARBA" id="ARBA00023180"/>
    </source>
</evidence>
<dbReference type="GO" id="GO:0005886">
    <property type="term" value="C:plasma membrane"/>
    <property type="evidence" value="ECO:0007669"/>
    <property type="project" value="UniProtKB-SubCell"/>
</dbReference>
<keyword evidence="12" id="KW-0067">ATP-binding</keyword>
<evidence type="ECO:0000256" key="8">
    <source>
        <dbReference type="ARBA" id="ARBA00022723"/>
    </source>
</evidence>
<comment type="similarity">
    <text evidence="4 21">Belongs to the GDA1/CD39 NTPase family.</text>
</comment>
<name>A0A6P7YHZ6_9AMPH</name>
<keyword evidence="23" id="KW-1185">Reference proteome</keyword>
<evidence type="ECO:0000256" key="13">
    <source>
        <dbReference type="ARBA" id="ARBA00022842"/>
    </source>
</evidence>
<keyword evidence="14 22" id="KW-1133">Transmembrane helix</keyword>
<keyword evidence="17" id="KW-0325">Glycoprotein</keyword>
<comment type="cofactor">
    <cofactor evidence="2">
        <name>Mg(2+)</name>
        <dbReference type="ChEBI" id="CHEBI:18420"/>
    </cofactor>
</comment>
<dbReference type="InParanoid" id="A0A6P7YHZ6"/>
<dbReference type="RefSeq" id="XP_030062529.1">
    <property type="nucleotide sequence ID" value="XM_030206669.1"/>
</dbReference>
<dbReference type="Proteomes" id="UP000515156">
    <property type="component" value="Chromosome 6"/>
</dbReference>
<keyword evidence="8" id="KW-0479">Metal-binding</keyword>
<evidence type="ECO:0000256" key="14">
    <source>
        <dbReference type="ARBA" id="ARBA00022989"/>
    </source>
</evidence>
<evidence type="ECO:0000256" key="18">
    <source>
        <dbReference type="ARBA" id="ARBA00039598"/>
    </source>
</evidence>
<dbReference type="InterPro" id="IPR000407">
    <property type="entry name" value="GDA1_CD39_NTPase"/>
</dbReference>
<dbReference type="KEGG" id="muo:115472397"/>
<comment type="cofactor">
    <cofactor evidence="1">
        <name>Ca(2+)</name>
        <dbReference type="ChEBI" id="CHEBI:29108"/>
    </cofactor>
</comment>
<evidence type="ECO:0000256" key="16">
    <source>
        <dbReference type="ARBA" id="ARBA00023157"/>
    </source>
</evidence>
<keyword evidence="9" id="KW-0547">Nucleotide-binding</keyword>
<dbReference type="FunFam" id="3.30.420.40:FF:000068">
    <property type="entry name" value="Ectonucleoside triphosphate diphosphohydrolase 1"/>
    <property type="match status" value="1"/>
</dbReference>
<dbReference type="Pfam" id="PF01150">
    <property type="entry name" value="GDA1_CD39"/>
    <property type="match status" value="1"/>
</dbReference>
<dbReference type="PANTHER" id="PTHR11782">
    <property type="entry name" value="ADENOSINE/GUANOSINE DIPHOSPHATASE"/>
    <property type="match status" value="1"/>
</dbReference>
<dbReference type="GO" id="GO:0046872">
    <property type="term" value="F:metal ion binding"/>
    <property type="evidence" value="ECO:0007669"/>
    <property type="project" value="UniProtKB-KW"/>
</dbReference>
<proteinExistence type="inferred from homology"/>
<dbReference type="GO" id="GO:0009134">
    <property type="term" value="P:nucleoside diphosphate catabolic process"/>
    <property type="evidence" value="ECO:0007669"/>
    <property type="project" value="TreeGrafter"/>
</dbReference>
<evidence type="ECO:0000256" key="21">
    <source>
        <dbReference type="RuleBase" id="RU003833"/>
    </source>
</evidence>
<evidence type="ECO:0000256" key="10">
    <source>
        <dbReference type="ARBA" id="ARBA00022801"/>
    </source>
</evidence>
<feature type="transmembrane region" description="Helical" evidence="22">
    <location>
        <begin position="53"/>
        <end position="73"/>
    </location>
</feature>
<evidence type="ECO:0000313" key="24">
    <source>
        <dbReference type="RefSeq" id="XP_030062529.1"/>
    </source>
</evidence>
<dbReference type="Gene3D" id="3.30.420.40">
    <property type="match status" value="1"/>
</dbReference>
<feature type="transmembrane region" description="Helical" evidence="22">
    <location>
        <begin position="512"/>
        <end position="536"/>
    </location>
</feature>
<dbReference type="Gene3D" id="3.30.420.150">
    <property type="entry name" value="Exopolyphosphatase. Domain 2"/>
    <property type="match status" value="1"/>
</dbReference>
<dbReference type="GeneID" id="115472397"/>
<keyword evidence="11" id="KW-0106">Calcium</keyword>
<keyword evidence="6" id="KW-1003">Cell membrane</keyword>
<keyword evidence="15 22" id="KW-0472">Membrane</keyword>
<dbReference type="AlphaFoldDB" id="A0A6P7YHZ6"/>
<evidence type="ECO:0000313" key="23">
    <source>
        <dbReference type="Proteomes" id="UP000515156"/>
    </source>
</evidence>
<evidence type="ECO:0000256" key="20">
    <source>
        <dbReference type="PIRSR" id="PIRSR600407-1"/>
    </source>
</evidence>
<dbReference type="PANTHER" id="PTHR11782:SF31">
    <property type="entry name" value="ECTONUCLEOSIDE TRIPHOSPHATE DIPHOSPHOHYDROLASE 8"/>
    <property type="match status" value="1"/>
</dbReference>
<dbReference type="OrthoDB" id="6372431at2759"/>
<evidence type="ECO:0000256" key="12">
    <source>
        <dbReference type="ARBA" id="ARBA00022840"/>
    </source>
</evidence>
<keyword evidence="16" id="KW-1015">Disulfide bond</keyword>
<gene>
    <name evidence="24" type="primary">LOC115472397</name>
</gene>
<keyword evidence="7 22" id="KW-0812">Transmembrane</keyword>
<dbReference type="GO" id="GO:0004050">
    <property type="term" value="F:apyrase activity"/>
    <property type="evidence" value="ECO:0007669"/>
    <property type="project" value="UniProtKB-EC"/>
</dbReference>
<reference evidence="24" key="1">
    <citation type="submission" date="2025-08" db="UniProtKB">
        <authorList>
            <consortium name="RefSeq"/>
        </authorList>
    </citation>
    <scope>IDENTIFICATION</scope>
</reference>
<evidence type="ECO:0000256" key="7">
    <source>
        <dbReference type="ARBA" id="ARBA00022692"/>
    </source>
</evidence>
<dbReference type="GO" id="GO:0045134">
    <property type="term" value="F:UDP phosphatase activity"/>
    <property type="evidence" value="ECO:0007669"/>
    <property type="project" value="TreeGrafter"/>
</dbReference>
<evidence type="ECO:0000256" key="6">
    <source>
        <dbReference type="ARBA" id="ARBA00022475"/>
    </source>
</evidence>
<evidence type="ECO:0000256" key="3">
    <source>
        <dbReference type="ARBA" id="ARBA00004651"/>
    </source>
</evidence>
<evidence type="ECO:0000256" key="11">
    <source>
        <dbReference type="ARBA" id="ARBA00022837"/>
    </source>
</evidence>
<keyword evidence="10 21" id="KW-0378">Hydrolase</keyword>
<evidence type="ECO:0000256" key="22">
    <source>
        <dbReference type="SAM" id="Phobius"/>
    </source>
</evidence>
<dbReference type="EC" id="3.6.1.5" evidence="5"/>
<protein>
    <recommendedName>
        <fullName evidence="18">Ectonucleoside triphosphate diphosphohydrolase 8</fullName>
        <ecNumber evidence="5">3.6.1.5</ecNumber>
    </recommendedName>
</protein>
<evidence type="ECO:0000256" key="1">
    <source>
        <dbReference type="ARBA" id="ARBA00001913"/>
    </source>
</evidence>
<dbReference type="PROSITE" id="PS01238">
    <property type="entry name" value="GDA1_CD39_NTPASE"/>
    <property type="match status" value="1"/>
</dbReference>
<evidence type="ECO:0000256" key="15">
    <source>
        <dbReference type="ARBA" id="ARBA00023136"/>
    </source>
</evidence>
<accession>A0A6P7YHZ6</accession>
<evidence type="ECO:0000256" key="2">
    <source>
        <dbReference type="ARBA" id="ARBA00001946"/>
    </source>
</evidence>
<dbReference type="GO" id="GO:0005524">
    <property type="term" value="F:ATP binding"/>
    <property type="evidence" value="ECO:0007669"/>
    <property type="project" value="UniProtKB-KW"/>
</dbReference>
<keyword evidence="13" id="KW-0460">Magnesium</keyword>
<dbReference type="GO" id="GO:0017111">
    <property type="term" value="F:ribonucleoside triphosphate phosphatase activity"/>
    <property type="evidence" value="ECO:0007669"/>
    <property type="project" value="TreeGrafter"/>
</dbReference>
<feature type="active site" description="Proton acceptor" evidence="20">
    <location>
        <position position="211"/>
    </location>
</feature>
<dbReference type="GO" id="GO:0004382">
    <property type="term" value="F:GDP phosphatase activity"/>
    <property type="evidence" value="ECO:0007669"/>
    <property type="project" value="TreeGrafter"/>
</dbReference>
<evidence type="ECO:0000256" key="5">
    <source>
        <dbReference type="ARBA" id="ARBA00012148"/>
    </source>
</evidence>
<dbReference type="FunCoup" id="A0A6P7YHZ6">
    <property type="interactions" value="358"/>
</dbReference>
<evidence type="ECO:0000256" key="19">
    <source>
        <dbReference type="ARBA" id="ARBA00049175"/>
    </source>
</evidence>
<evidence type="ECO:0000256" key="4">
    <source>
        <dbReference type="ARBA" id="ARBA00009283"/>
    </source>
</evidence>
<evidence type="ECO:0000256" key="9">
    <source>
        <dbReference type="ARBA" id="ARBA00022741"/>
    </source>
</evidence>